<name>A0ABT3IUQ4_9BACT</name>
<dbReference type="InterPro" id="IPR024653">
    <property type="entry name" value="Peptidase_M10/M27/M57"/>
</dbReference>
<dbReference type="Pfam" id="PF03984">
    <property type="entry name" value="DUF346"/>
    <property type="match status" value="1"/>
</dbReference>
<keyword evidence="2" id="KW-0378">Hydrolase</keyword>
<sequence length="604" mass="65151">MKKSKYLAYACMLTSILISSCQKEQIHQKEKPGEITSTVLNQIKSLGFSTKNIQKTAEGYLVENDILLTPQNLEQAGTITSLLIAKTEQYQTTNLVTSLPRTITVTVSGLNNYFVQAAQETVNNYNALGLRLRFQYVSGSADIIIRGECLGAGQLGYSGFPTGGNPYPTVVMNSCSPYFGSNVGFIRSVLEHEIGHCIGFRHTDWFDRSYSCGSGGNEGDAGVGAIHIPGTPSGTDAGSWMLACNSGTAQSFNENDKTALRYLYGAPQPALQLTSAPVVIARGDDTYGVGIYAKGPNNNLFHRYFNSQTGWSVWENLGGQLAEAPVAIHRSTDGYGVGIYVRGVNNNLLHKYFQSGVGWSAWEDLGGQLTTPPAVIKRGTDPSGVGIYARGTNNNLIHKYFTPGVGWSAWEDLGGQLTSAPAVVSRGNDVYGVGIYARGVNNNLIHKYFESGSGWSAWEDLGGQLTSAPVVTRRGFDAYAVNIYAKGTNNHLIHKFLQAGVGWSAWEDLSGQLISPPVAVIRGNPDGIGIYARGFNNELIHKYFAPGAGWSAWDILGGQLTSDPAVVRRGNDPVGVGVYAKDIDNHLIHKYYDPATGWSGWSTL</sequence>
<dbReference type="SUPFAM" id="SSF89372">
    <property type="entry name" value="Fucose-specific lectin"/>
    <property type="match status" value="1"/>
</dbReference>
<dbReference type="PROSITE" id="PS51257">
    <property type="entry name" value="PROKAR_LIPOPROTEIN"/>
    <property type="match status" value="1"/>
</dbReference>
<comment type="caution">
    <text evidence="2">The sequence shown here is derived from an EMBL/GenBank/DDBJ whole genome shotgun (WGS) entry which is preliminary data.</text>
</comment>
<reference evidence="2 3" key="1">
    <citation type="submission" date="2022-10" db="EMBL/GenBank/DDBJ databases">
        <title>Chitinophaga nivalis PC15 sp. nov., isolated from Pyeongchang county, South Korea.</title>
        <authorList>
            <person name="Trinh H.N."/>
        </authorList>
    </citation>
    <scope>NUCLEOTIDE SEQUENCE [LARGE SCALE GENOMIC DNA]</scope>
    <source>
        <strain evidence="2 3">PC14</strain>
    </source>
</reference>
<dbReference type="InterPro" id="IPR007132">
    <property type="entry name" value="DUF346"/>
</dbReference>
<dbReference type="Proteomes" id="UP001207742">
    <property type="component" value="Unassembled WGS sequence"/>
</dbReference>
<dbReference type="InterPro" id="IPR058502">
    <property type="entry name" value="PLL-like_beta-prop"/>
</dbReference>
<dbReference type="Pfam" id="PF12388">
    <property type="entry name" value="Peptidase_M57"/>
    <property type="match status" value="1"/>
</dbReference>
<dbReference type="Pfam" id="PF26607">
    <property type="entry name" value="DUF8189"/>
    <property type="match status" value="1"/>
</dbReference>
<evidence type="ECO:0000313" key="3">
    <source>
        <dbReference type="Proteomes" id="UP001207742"/>
    </source>
</evidence>
<feature type="domain" description="PLL-like beta propeller" evidence="1">
    <location>
        <begin position="355"/>
        <end position="604"/>
    </location>
</feature>
<evidence type="ECO:0000259" key="1">
    <source>
        <dbReference type="Pfam" id="PF26607"/>
    </source>
</evidence>
<proteinExistence type="predicted"/>
<dbReference type="GO" id="GO:0008237">
    <property type="term" value="F:metallopeptidase activity"/>
    <property type="evidence" value="ECO:0007669"/>
    <property type="project" value="UniProtKB-KW"/>
</dbReference>
<dbReference type="InterPro" id="IPR024079">
    <property type="entry name" value="MetalloPept_cat_dom_sf"/>
</dbReference>
<evidence type="ECO:0000313" key="2">
    <source>
        <dbReference type="EMBL" id="MCW3487727.1"/>
    </source>
</evidence>
<keyword evidence="2" id="KW-0645">Protease</keyword>
<accession>A0ABT3IUQ4</accession>
<keyword evidence="3" id="KW-1185">Reference proteome</keyword>
<organism evidence="2 3">
    <name type="scientific">Chitinophaga nivalis</name>
    <dbReference type="NCBI Taxonomy" id="2991709"/>
    <lineage>
        <taxon>Bacteria</taxon>
        <taxon>Pseudomonadati</taxon>
        <taxon>Bacteroidota</taxon>
        <taxon>Chitinophagia</taxon>
        <taxon>Chitinophagales</taxon>
        <taxon>Chitinophagaceae</taxon>
        <taxon>Chitinophaga</taxon>
    </lineage>
</organism>
<dbReference type="Gene3D" id="2.120.10.70">
    <property type="entry name" value="Fucose-specific lectin"/>
    <property type="match status" value="2"/>
</dbReference>
<dbReference type="CDD" id="cd22954">
    <property type="entry name" value="PLL_lectin"/>
    <property type="match status" value="1"/>
</dbReference>
<protein>
    <submittedName>
        <fullName evidence="2">M57 family metalloprotease</fullName>
    </submittedName>
</protein>
<dbReference type="EMBL" id="JAPDNS010000002">
    <property type="protein sequence ID" value="MCW3487727.1"/>
    <property type="molecule type" value="Genomic_DNA"/>
</dbReference>
<keyword evidence="2" id="KW-0482">Metalloprotease</keyword>
<dbReference type="RefSeq" id="WP_264734532.1">
    <property type="nucleotide sequence ID" value="NZ_JAPDNR010000001.1"/>
</dbReference>
<dbReference type="Gene3D" id="3.40.390.10">
    <property type="entry name" value="Collagenase (Catalytic Domain)"/>
    <property type="match status" value="1"/>
</dbReference>
<dbReference type="SUPFAM" id="SSF55486">
    <property type="entry name" value="Metalloproteases ('zincins'), catalytic domain"/>
    <property type="match status" value="1"/>
</dbReference>
<gene>
    <name evidence="2" type="ORF">OL497_27790</name>
</gene>